<dbReference type="Gene3D" id="3.30.1360.120">
    <property type="entry name" value="Probable tRNA modification gtpase trme, domain 1"/>
    <property type="match status" value="1"/>
</dbReference>
<gene>
    <name evidence="1" type="ORF">D3218_18430</name>
</gene>
<evidence type="ECO:0000313" key="1">
    <source>
        <dbReference type="EMBL" id="RIX97766.1"/>
    </source>
</evidence>
<comment type="caution">
    <text evidence="1">The sequence shown here is derived from an EMBL/GenBank/DDBJ whole genome shotgun (WGS) entry which is preliminary data.</text>
</comment>
<reference evidence="2" key="1">
    <citation type="submission" date="2018-09" db="EMBL/GenBank/DDBJ databases">
        <authorList>
            <person name="Tuo L."/>
        </authorList>
    </citation>
    <scope>NUCLEOTIDE SEQUENCE [LARGE SCALE GENOMIC DNA]</scope>
    <source>
        <strain evidence="2">M2BS4Y-1</strain>
    </source>
</reference>
<dbReference type="InterPro" id="IPR007375">
    <property type="entry name" value="SoxG"/>
</dbReference>
<dbReference type="OrthoDB" id="7562825at2"/>
<evidence type="ECO:0000313" key="2">
    <source>
        <dbReference type="Proteomes" id="UP000265750"/>
    </source>
</evidence>
<keyword evidence="2" id="KW-1185">Reference proteome</keyword>
<protein>
    <submittedName>
        <fullName evidence="1">Sarcosine oxidase subunit gamma</fullName>
    </submittedName>
</protein>
<dbReference type="EMBL" id="QYRN01000013">
    <property type="protein sequence ID" value="RIX97766.1"/>
    <property type="molecule type" value="Genomic_DNA"/>
</dbReference>
<dbReference type="InterPro" id="IPR027266">
    <property type="entry name" value="TrmE/GcvT-like"/>
</dbReference>
<dbReference type="Gene3D" id="3.30.70.1520">
    <property type="entry name" value="Heterotetrameric sarcosine oxidase"/>
    <property type="match status" value="1"/>
</dbReference>
<organism evidence="1 2">
    <name type="scientific">Aureimonas flava</name>
    <dbReference type="NCBI Taxonomy" id="2320271"/>
    <lineage>
        <taxon>Bacteria</taxon>
        <taxon>Pseudomonadati</taxon>
        <taxon>Pseudomonadota</taxon>
        <taxon>Alphaproteobacteria</taxon>
        <taxon>Hyphomicrobiales</taxon>
        <taxon>Aurantimonadaceae</taxon>
        <taxon>Aureimonas</taxon>
    </lineage>
</organism>
<sequence>MPRECACVTDFALSERPAFFGAVLPTSAALAASERTGLGIATVTARRGRAGELAETVRAAFGVSLPSGPKAVRSGGLTFVGTGPGTWLAFQDGGGWRFARDLAERLGPLASVCDQSSGYGVLRVAGPKTRATLAKGVPVDLHPAAFRPGDAAVTLASHVGIVLWQVDEEPTYDIAVFRSLAGSFADWLAASAAEFTAVPGH</sequence>
<dbReference type="SUPFAM" id="SSF103025">
    <property type="entry name" value="Folate-binding domain"/>
    <property type="match status" value="1"/>
</dbReference>
<proteinExistence type="predicted"/>
<dbReference type="Pfam" id="PF04268">
    <property type="entry name" value="SoxG"/>
    <property type="match status" value="1"/>
</dbReference>
<dbReference type="AlphaFoldDB" id="A0A3A1WEM7"/>
<name>A0A3A1WEM7_9HYPH</name>
<dbReference type="Proteomes" id="UP000265750">
    <property type="component" value="Unassembled WGS sequence"/>
</dbReference>
<accession>A0A3A1WEM7</accession>